<organism evidence="2 3">
    <name type="scientific">Gymnopus androsaceus JB14</name>
    <dbReference type="NCBI Taxonomy" id="1447944"/>
    <lineage>
        <taxon>Eukaryota</taxon>
        <taxon>Fungi</taxon>
        <taxon>Dikarya</taxon>
        <taxon>Basidiomycota</taxon>
        <taxon>Agaricomycotina</taxon>
        <taxon>Agaricomycetes</taxon>
        <taxon>Agaricomycetidae</taxon>
        <taxon>Agaricales</taxon>
        <taxon>Marasmiineae</taxon>
        <taxon>Omphalotaceae</taxon>
        <taxon>Gymnopus</taxon>
    </lineage>
</organism>
<evidence type="ECO:0000256" key="1">
    <source>
        <dbReference type="SAM" id="MobiDB-lite"/>
    </source>
</evidence>
<dbReference type="OrthoDB" id="3265093at2759"/>
<protein>
    <submittedName>
        <fullName evidence="2">Uncharacterized protein</fullName>
    </submittedName>
</protein>
<dbReference type="GO" id="GO:0009277">
    <property type="term" value="C:fungal-type cell wall"/>
    <property type="evidence" value="ECO:0007669"/>
    <property type="project" value="TreeGrafter"/>
</dbReference>
<dbReference type="GO" id="GO:0047657">
    <property type="term" value="F:alpha-1,3-glucan synthase activity"/>
    <property type="evidence" value="ECO:0007669"/>
    <property type="project" value="TreeGrafter"/>
</dbReference>
<dbReference type="PANTHER" id="PTHR47182">
    <property type="entry name" value="CELL WALL ALPHA-1,3-GLUCAN SYNTHASE AGS1-RELATED"/>
    <property type="match status" value="1"/>
</dbReference>
<reference evidence="2" key="1">
    <citation type="journal article" date="2019" name="Environ. Microbiol.">
        <title>Fungal ecological strategies reflected in gene transcription - a case study of two litter decomposers.</title>
        <authorList>
            <person name="Barbi F."/>
            <person name="Kohler A."/>
            <person name="Barry K."/>
            <person name="Baskaran P."/>
            <person name="Daum C."/>
            <person name="Fauchery L."/>
            <person name="Ihrmark K."/>
            <person name="Kuo A."/>
            <person name="LaButti K."/>
            <person name="Lipzen A."/>
            <person name="Morin E."/>
            <person name="Grigoriev I.V."/>
            <person name="Henrissat B."/>
            <person name="Lindahl B."/>
            <person name="Martin F."/>
        </authorList>
    </citation>
    <scope>NUCLEOTIDE SEQUENCE</scope>
    <source>
        <strain evidence="2">JB14</strain>
    </source>
</reference>
<evidence type="ECO:0000313" key="3">
    <source>
        <dbReference type="Proteomes" id="UP000799118"/>
    </source>
</evidence>
<name>A0A6A4GAB1_9AGAR</name>
<accession>A0A6A4GAB1</accession>
<keyword evidence="3" id="KW-1185">Reference proteome</keyword>
<dbReference type="GO" id="GO:0070600">
    <property type="term" value="P:fungal-type cell wall (1-&gt;3)-alpha-glucan biosynthetic process"/>
    <property type="evidence" value="ECO:0007669"/>
    <property type="project" value="TreeGrafter"/>
</dbReference>
<evidence type="ECO:0000313" key="2">
    <source>
        <dbReference type="EMBL" id="KAE9382392.1"/>
    </source>
</evidence>
<dbReference type="AlphaFoldDB" id="A0A6A4GAB1"/>
<feature type="region of interest" description="Disordered" evidence="1">
    <location>
        <begin position="75"/>
        <end position="105"/>
    </location>
</feature>
<proteinExistence type="predicted"/>
<dbReference type="Proteomes" id="UP000799118">
    <property type="component" value="Unassembled WGS sequence"/>
</dbReference>
<gene>
    <name evidence="2" type="ORF">BT96DRAFT_289312</name>
</gene>
<feature type="compositionally biased region" description="Low complexity" evidence="1">
    <location>
        <begin position="88"/>
        <end position="105"/>
    </location>
</feature>
<dbReference type="EMBL" id="ML771631">
    <property type="protein sequence ID" value="KAE9382392.1"/>
    <property type="molecule type" value="Genomic_DNA"/>
</dbReference>
<dbReference type="InterPro" id="IPR058655">
    <property type="entry name" value="Mok11-14/Ags1-like"/>
</dbReference>
<feature type="non-terminal residue" evidence="2">
    <location>
        <position position="1"/>
    </location>
</feature>
<dbReference type="PANTHER" id="PTHR47182:SF2">
    <property type="entry name" value="CELL WALL ALPHA-1,3-GLUCAN SYNTHASE AGS1"/>
    <property type="match status" value="1"/>
</dbReference>
<sequence length="162" mass="17973">DEHSNSPLNQAIASFTDADGGVAADFVQKLQDLTAKNSEHELSIENYLIKSEEAFFGKVRKDKLSSATSVRSHLRDSVWGTPDPSIYSCPQSNSSPNPNGHPANPNPAIKALFAWRTQIYNENHSLALWLPSGILNNDLITCCHPWVRISEFEQLENILADQ</sequence>